<reference evidence="1" key="1">
    <citation type="submission" date="2022-10" db="EMBL/GenBank/DDBJ databases">
        <title>The complete genomes of actinobacterial strains from the NBC collection.</title>
        <authorList>
            <person name="Joergensen T.S."/>
            <person name="Alvarez Arevalo M."/>
            <person name="Sterndorff E.B."/>
            <person name="Faurdal D."/>
            <person name="Vuksanovic O."/>
            <person name="Mourched A.-S."/>
            <person name="Charusanti P."/>
            <person name="Shaw S."/>
            <person name="Blin K."/>
            <person name="Weber T."/>
        </authorList>
    </citation>
    <scope>NUCLEOTIDE SEQUENCE</scope>
    <source>
        <strain evidence="1">NBC_00248</strain>
    </source>
</reference>
<evidence type="ECO:0000313" key="1">
    <source>
        <dbReference type="EMBL" id="WUQ17249.1"/>
    </source>
</evidence>
<protein>
    <recommendedName>
        <fullName evidence="3">DUF72 domain-containing protein</fullName>
    </recommendedName>
</protein>
<proteinExistence type="predicted"/>
<sequence length="60" mass="6681">MVLFVGTSGWQYRDWSGVFYPQLHWQSSGHARVARIGLGADRLITTWSLDRLLTSGSGGQ</sequence>
<dbReference type="EMBL" id="CP108090">
    <property type="protein sequence ID" value="WUQ17249.1"/>
    <property type="molecule type" value="Genomic_DNA"/>
</dbReference>
<accession>A0ABZ1TN69</accession>
<dbReference type="SUPFAM" id="SSF117396">
    <property type="entry name" value="TM1631-like"/>
    <property type="match status" value="1"/>
</dbReference>
<name>A0ABZ1TN69_STRVG</name>
<evidence type="ECO:0000313" key="2">
    <source>
        <dbReference type="Proteomes" id="UP001432039"/>
    </source>
</evidence>
<evidence type="ECO:0008006" key="3">
    <source>
        <dbReference type="Google" id="ProtNLM"/>
    </source>
</evidence>
<gene>
    <name evidence="1" type="ORF">OG517_40960</name>
</gene>
<organism evidence="1 2">
    <name type="scientific">Streptomyces virginiae</name>
    <name type="common">Streptomyces cinnamonensis</name>
    <dbReference type="NCBI Taxonomy" id="1961"/>
    <lineage>
        <taxon>Bacteria</taxon>
        <taxon>Bacillati</taxon>
        <taxon>Actinomycetota</taxon>
        <taxon>Actinomycetes</taxon>
        <taxon>Kitasatosporales</taxon>
        <taxon>Streptomycetaceae</taxon>
        <taxon>Streptomyces</taxon>
    </lineage>
</organism>
<keyword evidence="2" id="KW-1185">Reference proteome</keyword>
<dbReference type="Gene3D" id="3.20.20.410">
    <property type="entry name" value="Protein of unknown function UPF0759"/>
    <property type="match status" value="1"/>
</dbReference>
<dbReference type="RefSeq" id="WP_328965473.1">
    <property type="nucleotide sequence ID" value="NZ_CP108090.1"/>
</dbReference>
<dbReference type="InterPro" id="IPR036520">
    <property type="entry name" value="UPF0759_sf"/>
</dbReference>
<dbReference type="Proteomes" id="UP001432039">
    <property type="component" value="Chromosome"/>
</dbReference>